<dbReference type="Gene3D" id="2.20.230.10">
    <property type="entry name" value="Resuscitation-promoting factor rpfb"/>
    <property type="match status" value="1"/>
</dbReference>
<evidence type="ECO:0000256" key="2">
    <source>
        <dbReference type="SAM" id="MobiDB-lite"/>
    </source>
</evidence>
<accession>A0ABT8GVY6</accession>
<comment type="caution">
    <text evidence="4">The sequence shown here is derived from an EMBL/GenBank/DDBJ whole genome shotgun (WGS) entry which is preliminary data.</text>
</comment>
<dbReference type="Pfam" id="PF04294">
    <property type="entry name" value="VanW"/>
    <property type="match status" value="1"/>
</dbReference>
<dbReference type="InterPro" id="IPR052913">
    <property type="entry name" value="Glycopeptide_resist_protein"/>
</dbReference>
<sequence length="457" mass="50146">MPIKIKPILLAVLSVFLVVFLLFQGNILGTALADGPGTGSTIAGVEVSGLDEDEMRAALQEAINHWVSESIVVTDGEHEVLVDPSQFVFDLDSTVTQYQTTVEKPWFAFWESDQVVQLPIHITVPEDLKNTIAVVSSWDAEATLNSITTQASYLKEHEIAAVQNDLTQLENERIALSIVTIPTESIAVSKIAELINETILYPGETFSFISTVGESHATNEAKDFVASVLYDAVLNTEFQIVERHSQEKIPTYLEPGINARISIQYNEDLQFLNSSTNPVKINATIEGSDLKLEIYSNEKSKEVLVQTHKKEIPPRIINRYSDDLVVGQKQLVQEGEKGLRVVVTRIVSESGSTTEEQISRDYYAPANRIVLISARQPESIGTTDSTGTTSDNTYPTDNTDSTGTTNPSTAPSGIENQDPDTQMDLDNNGLPDIPLDEAEENLPEGSYYDKGGNLITP</sequence>
<dbReference type="Pfam" id="PF07501">
    <property type="entry name" value="G5"/>
    <property type="match status" value="1"/>
</dbReference>
<dbReference type="PANTHER" id="PTHR35788">
    <property type="entry name" value="EXPORTED PROTEIN-RELATED"/>
    <property type="match status" value="1"/>
</dbReference>
<dbReference type="Proteomes" id="UP001172743">
    <property type="component" value="Unassembled WGS sequence"/>
</dbReference>
<name>A0ABT8GVY6_9BACL</name>
<dbReference type="RefSeq" id="WP_301139821.1">
    <property type="nucleotide sequence ID" value="NZ_JAUHTQ010000023.1"/>
</dbReference>
<feature type="compositionally biased region" description="Polar residues" evidence="2">
    <location>
        <begin position="392"/>
        <end position="415"/>
    </location>
</feature>
<dbReference type="PROSITE" id="PS51109">
    <property type="entry name" value="G5"/>
    <property type="match status" value="1"/>
</dbReference>
<dbReference type="InterPro" id="IPR007391">
    <property type="entry name" value="Vancomycin_resist_VanW"/>
</dbReference>
<feature type="domain" description="G5" evidence="3">
    <location>
        <begin position="297"/>
        <end position="376"/>
    </location>
</feature>
<keyword evidence="1" id="KW-0732">Signal</keyword>
<feature type="region of interest" description="Disordered" evidence="2">
    <location>
        <begin position="374"/>
        <end position="457"/>
    </location>
</feature>
<reference evidence="4" key="1">
    <citation type="submission" date="2023-07" db="EMBL/GenBank/DDBJ databases">
        <title>Ureibacillus sp. isolated from freshwater well.</title>
        <authorList>
            <person name="Kirdat K."/>
            <person name="Bhatt A."/>
            <person name="Teware R."/>
            <person name="Bhavsar Y."/>
            <person name="Yadav A."/>
        </authorList>
    </citation>
    <scope>NUCLEOTIDE SEQUENCE</scope>
    <source>
        <strain evidence="4">BA0131</strain>
    </source>
</reference>
<evidence type="ECO:0000313" key="4">
    <source>
        <dbReference type="EMBL" id="MDN4495511.1"/>
    </source>
</evidence>
<keyword evidence="5" id="KW-1185">Reference proteome</keyword>
<evidence type="ECO:0000256" key="1">
    <source>
        <dbReference type="ARBA" id="ARBA00022729"/>
    </source>
</evidence>
<organism evidence="4 5">
    <name type="scientific">Ureibacillus aquaedulcis</name>
    <dbReference type="NCBI Taxonomy" id="3058421"/>
    <lineage>
        <taxon>Bacteria</taxon>
        <taxon>Bacillati</taxon>
        <taxon>Bacillota</taxon>
        <taxon>Bacilli</taxon>
        <taxon>Bacillales</taxon>
        <taxon>Caryophanaceae</taxon>
        <taxon>Ureibacillus</taxon>
    </lineage>
</organism>
<gene>
    <name evidence="4" type="ORF">QYB95_18365</name>
</gene>
<protein>
    <submittedName>
        <fullName evidence="4">VanW family protein</fullName>
    </submittedName>
</protein>
<dbReference type="PANTHER" id="PTHR35788:SF1">
    <property type="entry name" value="EXPORTED PROTEIN"/>
    <property type="match status" value="1"/>
</dbReference>
<feature type="compositionally biased region" description="Low complexity" evidence="2">
    <location>
        <begin position="381"/>
        <end position="391"/>
    </location>
</feature>
<dbReference type="SMART" id="SM01208">
    <property type="entry name" value="G5"/>
    <property type="match status" value="1"/>
</dbReference>
<dbReference type="EMBL" id="JAUHTQ010000023">
    <property type="protein sequence ID" value="MDN4495511.1"/>
    <property type="molecule type" value="Genomic_DNA"/>
</dbReference>
<evidence type="ECO:0000313" key="5">
    <source>
        <dbReference type="Proteomes" id="UP001172743"/>
    </source>
</evidence>
<proteinExistence type="predicted"/>
<evidence type="ECO:0000259" key="3">
    <source>
        <dbReference type="PROSITE" id="PS51109"/>
    </source>
</evidence>
<dbReference type="InterPro" id="IPR011098">
    <property type="entry name" value="G5_dom"/>
</dbReference>